<feature type="transmembrane region" description="Helical" evidence="5">
    <location>
        <begin position="60"/>
        <end position="81"/>
    </location>
</feature>
<evidence type="ECO:0000256" key="1">
    <source>
        <dbReference type="ARBA" id="ARBA00004141"/>
    </source>
</evidence>
<keyword evidence="4 5" id="KW-0472">Membrane</keyword>
<dbReference type="Proteomes" id="UP000609064">
    <property type="component" value="Unassembled WGS sequence"/>
</dbReference>
<feature type="domain" description="Methylamine utilisation protein MauE" evidence="6">
    <location>
        <begin position="1"/>
        <end position="142"/>
    </location>
</feature>
<accession>A0A916YRQ0</accession>
<keyword evidence="3 5" id="KW-1133">Transmembrane helix</keyword>
<keyword evidence="2 5" id="KW-0812">Transmembrane</keyword>
<dbReference type="GO" id="GO:0030416">
    <property type="term" value="P:methylamine metabolic process"/>
    <property type="evidence" value="ECO:0007669"/>
    <property type="project" value="InterPro"/>
</dbReference>
<evidence type="ECO:0000259" key="6">
    <source>
        <dbReference type="Pfam" id="PF07291"/>
    </source>
</evidence>
<organism evidence="7 8">
    <name type="scientific">Emticicia aquatilis</name>
    <dbReference type="NCBI Taxonomy" id="1537369"/>
    <lineage>
        <taxon>Bacteria</taxon>
        <taxon>Pseudomonadati</taxon>
        <taxon>Bacteroidota</taxon>
        <taxon>Cytophagia</taxon>
        <taxon>Cytophagales</taxon>
        <taxon>Leadbetterellaceae</taxon>
        <taxon>Emticicia</taxon>
    </lineage>
</organism>
<feature type="transmembrane region" description="Helical" evidence="5">
    <location>
        <begin position="7"/>
        <end position="25"/>
    </location>
</feature>
<sequence length="369" mass="41525">MKLFSQIARIIVGVIFTFSGFVKVVDPVGTGIKLEEYFEVFAQDLPSMQGLFMFFAHNSLALSLIFCALEVILGVATLLSYRMKITSWLLLIIIVFFTFLTFYSAYFNKVTDCGCFGDFLKLKPWTSFNKDIFLTVLILVIFAFRNKYTESNQNLVMAIVTAISFGIGIYAIRYLPPIDFLPYAIGKSIPDQMKPTGVKPIMEFTFLNKKTNEEIVAKEFLMDTLTYKYVSMVTLNEDKLRPKITDYSVSDQQGNNYTDSTFAGKKLLVIFKDVKNIDSEEVSELKSLIKDAEAKGITPMILTSVIQTDYQKFSAANAITTPYFSADATVLKTMARTNPCVILLQNGVVKGKWGNHSIPKVESLAENLK</sequence>
<comment type="subcellular location">
    <subcellularLocation>
        <location evidence="1">Membrane</location>
        <topology evidence="1">Multi-pass membrane protein</topology>
    </subcellularLocation>
</comment>
<feature type="transmembrane region" description="Helical" evidence="5">
    <location>
        <begin position="127"/>
        <end position="144"/>
    </location>
</feature>
<dbReference type="EMBL" id="BMKK01000004">
    <property type="protein sequence ID" value="GGD58311.1"/>
    <property type="molecule type" value="Genomic_DNA"/>
</dbReference>
<dbReference type="Pfam" id="PF07291">
    <property type="entry name" value="MauE"/>
    <property type="match status" value="1"/>
</dbReference>
<evidence type="ECO:0000313" key="8">
    <source>
        <dbReference type="Proteomes" id="UP000609064"/>
    </source>
</evidence>
<evidence type="ECO:0000256" key="2">
    <source>
        <dbReference type="ARBA" id="ARBA00022692"/>
    </source>
</evidence>
<dbReference type="InterPro" id="IPR009908">
    <property type="entry name" value="Methylamine_util_MauE"/>
</dbReference>
<evidence type="ECO:0000256" key="3">
    <source>
        <dbReference type="ARBA" id="ARBA00022989"/>
    </source>
</evidence>
<name>A0A916YRQ0_9BACT</name>
<reference evidence="7" key="1">
    <citation type="journal article" date="2014" name="Int. J. Syst. Evol. Microbiol.">
        <title>Complete genome sequence of Corynebacterium casei LMG S-19264T (=DSM 44701T), isolated from a smear-ripened cheese.</title>
        <authorList>
            <consortium name="US DOE Joint Genome Institute (JGI-PGF)"/>
            <person name="Walter F."/>
            <person name="Albersmeier A."/>
            <person name="Kalinowski J."/>
            <person name="Ruckert C."/>
        </authorList>
    </citation>
    <scope>NUCLEOTIDE SEQUENCE</scope>
    <source>
        <strain evidence="7">CGMCC 1.15958</strain>
    </source>
</reference>
<evidence type="ECO:0000256" key="4">
    <source>
        <dbReference type="ARBA" id="ARBA00023136"/>
    </source>
</evidence>
<keyword evidence="8" id="KW-1185">Reference proteome</keyword>
<dbReference type="NCBIfam" id="NF045576">
    <property type="entry name" value="BT_3928_fam"/>
    <property type="match status" value="1"/>
</dbReference>
<dbReference type="AlphaFoldDB" id="A0A916YRQ0"/>
<proteinExistence type="predicted"/>
<reference evidence="7" key="2">
    <citation type="submission" date="2020-09" db="EMBL/GenBank/DDBJ databases">
        <authorList>
            <person name="Sun Q."/>
            <person name="Zhou Y."/>
        </authorList>
    </citation>
    <scope>NUCLEOTIDE SEQUENCE</scope>
    <source>
        <strain evidence="7">CGMCC 1.15958</strain>
    </source>
</reference>
<feature type="transmembrane region" description="Helical" evidence="5">
    <location>
        <begin position="88"/>
        <end position="107"/>
    </location>
</feature>
<protein>
    <recommendedName>
        <fullName evidence="6">Methylamine utilisation protein MauE domain-containing protein</fullName>
    </recommendedName>
</protein>
<gene>
    <name evidence="7" type="ORF">GCM10011514_22910</name>
</gene>
<feature type="transmembrane region" description="Helical" evidence="5">
    <location>
        <begin position="156"/>
        <end position="175"/>
    </location>
</feature>
<dbReference type="RefSeq" id="WP_188766220.1">
    <property type="nucleotide sequence ID" value="NZ_BMKK01000004.1"/>
</dbReference>
<evidence type="ECO:0000256" key="5">
    <source>
        <dbReference type="SAM" id="Phobius"/>
    </source>
</evidence>
<dbReference type="GO" id="GO:0016020">
    <property type="term" value="C:membrane"/>
    <property type="evidence" value="ECO:0007669"/>
    <property type="project" value="UniProtKB-SubCell"/>
</dbReference>
<comment type="caution">
    <text evidence="7">The sequence shown here is derived from an EMBL/GenBank/DDBJ whole genome shotgun (WGS) entry which is preliminary data.</text>
</comment>
<evidence type="ECO:0000313" key="7">
    <source>
        <dbReference type="EMBL" id="GGD58311.1"/>
    </source>
</evidence>